<gene>
    <name evidence="4" type="ORF">PG997_014519</name>
</gene>
<keyword evidence="5" id="KW-1185">Reference proteome</keyword>
<organism evidence="4 5">
    <name type="scientific">Apiospora hydei</name>
    <dbReference type="NCBI Taxonomy" id="1337664"/>
    <lineage>
        <taxon>Eukaryota</taxon>
        <taxon>Fungi</taxon>
        <taxon>Dikarya</taxon>
        <taxon>Ascomycota</taxon>
        <taxon>Pezizomycotina</taxon>
        <taxon>Sordariomycetes</taxon>
        <taxon>Xylariomycetidae</taxon>
        <taxon>Amphisphaeriales</taxon>
        <taxon>Apiosporaceae</taxon>
        <taxon>Apiospora</taxon>
    </lineage>
</organism>
<dbReference type="EMBL" id="JAQQWN010000010">
    <property type="protein sequence ID" value="KAK8062422.1"/>
    <property type="molecule type" value="Genomic_DNA"/>
</dbReference>
<sequence>MEPLAALGIAAAVVQFVDFGTAVIRESSSGRRDGKSLTHTDFANAVKDLIGLNQSLKSEFPTGPLGQHEAAFLDLLQNCSSVAEELIQVLESLKPSRIQVQTKHTSQWTNFHAALKTVWNADRIRDLLNRLEVYQRQVNLRALAFISEKLGILTTVSKGIEGEVFNIKEILALDQRKLVQAVKGESAQLQRRLEASDALHKQGRQDLIAAILTLQNGDVRVLPYGGSPVDPGVKPRMPQSVVRLHYRSGISFDDYQDFQQPVLDCLHFRHLADRYDTIPEAHKRTFNWIFCDPEEQGKPWDNFSAWLTGSQPCYWINGKAASGKSTLMKHIQCHNTTNALLGQWAKPADLICPAFFFWHLGTELQRSQEGLLRSLLHDTFTQYPRLIISVMPELCREILKGEAGVLECPTLPELMRWFRKLVAQTGNYFKICFFIDGIDEFHGDHHDLIELIQTTWSPNVRFVVSSRPITACLDAFGGHPNLRLQDLTGEDIRHYIQDHLGPKLQSKGEPYLSLVDTLVEKASGVFLWVALVVKSILEGLRNGDNLAELVVRTEQLPPELKSLFSYMLHQTPPMYRKQSYQLLQMALASLEVESRHRGHPIPSPSVGTSGRGLELREEFQTSVYIARCGETEMHPRRFRSGDRPMVRFIHKTAVEFLREDEQPQVTWSNDFDPCFRPYDRLFASAMMLGKNFPVEIIEAGIEHPGPGSGSLMWKSIVTALAYAREAQEKQKPLPIHYLTEFDKVYSQLWTGVSQFKVNNTHVTPPPASWSLAAVCDYYASHAENVLTFVPRTTSLEGCAINNLHVMAVHWRLTSYLSPELEAMDVQQRTKVSDTLLRLFILLATLSEKASTAIGTECCRLLLNHGADCMSPDVMGKYALWAKFLDTLFDFYHKEQASRIVEMAELFHLLVGHGAPLAITWNGATLLERIHEYPRRGDWQKDIMDVLDKIVSNEMPKRGIWPDDDANGHLAQPSSEPRTGAPPSTPPPSYELHLHVGSNKQKWNGSLSGKKWPLKAFRRSLIIFGIGANKQNP</sequence>
<evidence type="ECO:0000259" key="3">
    <source>
        <dbReference type="Pfam" id="PF24883"/>
    </source>
</evidence>
<reference evidence="4 5" key="1">
    <citation type="submission" date="2023-01" db="EMBL/GenBank/DDBJ databases">
        <title>Analysis of 21 Apiospora genomes using comparative genomics revels a genus with tremendous synthesis potential of carbohydrate active enzymes and secondary metabolites.</title>
        <authorList>
            <person name="Sorensen T."/>
        </authorList>
    </citation>
    <scope>NUCLEOTIDE SEQUENCE [LARGE SCALE GENOMIC DNA]</scope>
    <source>
        <strain evidence="4 5">CBS 114990</strain>
    </source>
</reference>
<dbReference type="Gene3D" id="3.40.50.300">
    <property type="entry name" value="P-loop containing nucleotide triphosphate hydrolases"/>
    <property type="match status" value="1"/>
</dbReference>
<evidence type="ECO:0000256" key="2">
    <source>
        <dbReference type="SAM" id="MobiDB-lite"/>
    </source>
</evidence>
<dbReference type="InterPro" id="IPR027417">
    <property type="entry name" value="P-loop_NTPase"/>
</dbReference>
<keyword evidence="1" id="KW-0677">Repeat</keyword>
<comment type="caution">
    <text evidence="4">The sequence shown here is derived from an EMBL/GenBank/DDBJ whole genome shotgun (WGS) entry which is preliminary data.</text>
</comment>
<dbReference type="PANTHER" id="PTHR10039">
    <property type="entry name" value="AMELOGENIN"/>
    <property type="match status" value="1"/>
</dbReference>
<dbReference type="PANTHER" id="PTHR10039:SF5">
    <property type="entry name" value="NACHT DOMAIN-CONTAINING PROTEIN"/>
    <property type="match status" value="1"/>
</dbReference>
<proteinExistence type="predicted"/>
<dbReference type="Proteomes" id="UP001433268">
    <property type="component" value="Unassembled WGS sequence"/>
</dbReference>
<evidence type="ECO:0000256" key="1">
    <source>
        <dbReference type="ARBA" id="ARBA00022737"/>
    </source>
</evidence>
<dbReference type="SUPFAM" id="SSF52540">
    <property type="entry name" value="P-loop containing nucleoside triphosphate hydrolases"/>
    <property type="match status" value="1"/>
</dbReference>
<feature type="domain" description="Nephrocystin 3-like N-terminal" evidence="3">
    <location>
        <begin position="301"/>
        <end position="467"/>
    </location>
</feature>
<accession>A0ABR1UUN9</accession>
<dbReference type="RefSeq" id="XP_066661021.1">
    <property type="nucleotide sequence ID" value="XM_066818833.1"/>
</dbReference>
<name>A0ABR1UUN9_9PEZI</name>
<dbReference type="GeneID" id="92051893"/>
<protein>
    <recommendedName>
        <fullName evidence="3">Nephrocystin 3-like N-terminal domain-containing protein</fullName>
    </recommendedName>
</protein>
<dbReference type="Pfam" id="PF24883">
    <property type="entry name" value="NPHP3_N"/>
    <property type="match status" value="1"/>
</dbReference>
<feature type="region of interest" description="Disordered" evidence="2">
    <location>
        <begin position="957"/>
        <end position="989"/>
    </location>
</feature>
<evidence type="ECO:0000313" key="5">
    <source>
        <dbReference type="Proteomes" id="UP001433268"/>
    </source>
</evidence>
<dbReference type="InterPro" id="IPR056884">
    <property type="entry name" value="NPHP3-like_N"/>
</dbReference>
<evidence type="ECO:0000313" key="4">
    <source>
        <dbReference type="EMBL" id="KAK8062422.1"/>
    </source>
</evidence>